<name>A0A081CWP1_9HYPH</name>
<evidence type="ECO:0000313" key="3">
    <source>
        <dbReference type="EMBL" id="GAK71087.1"/>
    </source>
</evidence>
<evidence type="ECO:0000256" key="1">
    <source>
        <dbReference type="ARBA" id="ARBA00009981"/>
    </source>
</evidence>
<sequence>MSQKSITTAEFMRHFGRYHDQAQKEPITLTKHGRPSVVVLPVELFEKLASNHDVRQAYASGEMPDDIASLFREQLENDSKEYQASRDD</sequence>
<accession>A0A081CWP1</accession>
<comment type="function">
    <text evidence="2">Antitoxin component of a type II toxin-antitoxin (TA) system.</text>
</comment>
<organism evidence="3 4">
    <name type="scientific">Agrobacterium rubi TR3 = NBRC 13261</name>
    <dbReference type="NCBI Taxonomy" id="1368415"/>
    <lineage>
        <taxon>Bacteria</taxon>
        <taxon>Pseudomonadati</taxon>
        <taxon>Pseudomonadota</taxon>
        <taxon>Alphaproteobacteria</taxon>
        <taxon>Hyphomicrobiales</taxon>
        <taxon>Rhizobiaceae</taxon>
        <taxon>Rhizobium/Agrobacterium group</taxon>
        <taxon>Agrobacterium</taxon>
    </lineage>
</organism>
<evidence type="ECO:0000313" key="4">
    <source>
        <dbReference type="Proteomes" id="UP000028701"/>
    </source>
</evidence>
<comment type="similarity">
    <text evidence="1 2">Belongs to the phD/YefM antitoxin family.</text>
</comment>
<dbReference type="RefSeq" id="WP_081880068.1">
    <property type="nucleotide sequence ID" value="NZ_BBJU01000015.1"/>
</dbReference>
<gene>
    <name evidence="3" type="ORF">RRU01S_15_00110</name>
</gene>
<protein>
    <recommendedName>
        <fullName evidence="2">Antitoxin</fullName>
    </recommendedName>
</protein>
<evidence type="ECO:0000256" key="2">
    <source>
        <dbReference type="RuleBase" id="RU362080"/>
    </source>
</evidence>
<dbReference type="InterPro" id="IPR036165">
    <property type="entry name" value="YefM-like_sf"/>
</dbReference>
<dbReference type="AlphaFoldDB" id="A0A081CWP1"/>
<dbReference type="SUPFAM" id="SSF143120">
    <property type="entry name" value="YefM-like"/>
    <property type="match status" value="1"/>
</dbReference>
<comment type="caution">
    <text evidence="3">The sequence shown here is derived from an EMBL/GenBank/DDBJ whole genome shotgun (WGS) entry which is preliminary data.</text>
</comment>
<proteinExistence type="inferred from homology"/>
<dbReference type="OrthoDB" id="165038at2"/>
<dbReference type="Pfam" id="PF02604">
    <property type="entry name" value="PhdYeFM_antitox"/>
    <property type="match status" value="1"/>
</dbReference>
<dbReference type="NCBIfam" id="TIGR01552">
    <property type="entry name" value="phd_fam"/>
    <property type="match status" value="1"/>
</dbReference>
<dbReference type="EMBL" id="BBJU01000015">
    <property type="protein sequence ID" value="GAK71087.1"/>
    <property type="molecule type" value="Genomic_DNA"/>
</dbReference>
<dbReference type="InterPro" id="IPR006442">
    <property type="entry name" value="Antitoxin_Phd/YefM"/>
</dbReference>
<dbReference type="Proteomes" id="UP000028701">
    <property type="component" value="Unassembled WGS sequence"/>
</dbReference>
<dbReference type="Gene3D" id="3.40.1620.10">
    <property type="entry name" value="YefM-like domain"/>
    <property type="match status" value="1"/>
</dbReference>
<reference evidence="3 4" key="1">
    <citation type="submission" date="2014-08" db="EMBL/GenBank/DDBJ databases">
        <title>Whole genome shotgun sequence of Rhizobium rubi NBRC 13261.</title>
        <authorList>
            <person name="Katano-Makiyama Y."/>
            <person name="Hosoyama A."/>
            <person name="Hashimoto M."/>
            <person name="Hosoyama Y."/>
            <person name="Noguchi M."/>
            <person name="Tsuchikane K."/>
            <person name="Uohara A."/>
            <person name="Ohji S."/>
            <person name="Ichikawa N."/>
            <person name="Kimura A."/>
            <person name="Yamazoe A."/>
            <person name="Fujita N."/>
        </authorList>
    </citation>
    <scope>NUCLEOTIDE SEQUENCE [LARGE SCALE GENOMIC DNA]</scope>
    <source>
        <strain evidence="3 4">NBRC 13261</strain>
    </source>
</reference>